<dbReference type="EMBL" id="LASV01000179">
    <property type="protein sequence ID" value="KKA21576.1"/>
    <property type="molecule type" value="Genomic_DNA"/>
</dbReference>
<name>A0A0F4YUP4_RASE3</name>
<dbReference type="Proteomes" id="UP000053958">
    <property type="component" value="Unassembled WGS sequence"/>
</dbReference>
<keyword evidence="1" id="KW-0812">Transmembrane</keyword>
<proteinExistence type="predicted"/>
<keyword evidence="1" id="KW-1133">Transmembrane helix</keyword>
<comment type="caution">
    <text evidence="2">The sequence shown here is derived from an EMBL/GenBank/DDBJ whole genome shotgun (WGS) entry which is preliminary data.</text>
</comment>
<keyword evidence="3" id="KW-1185">Reference proteome</keyword>
<feature type="transmembrane region" description="Helical" evidence="1">
    <location>
        <begin position="22"/>
        <end position="49"/>
    </location>
</feature>
<dbReference type="RefSeq" id="XP_013328188.1">
    <property type="nucleotide sequence ID" value="XM_013472734.1"/>
</dbReference>
<accession>A0A0F4YUP4</accession>
<protein>
    <submittedName>
        <fullName evidence="2">Uncharacterized protein</fullName>
    </submittedName>
</protein>
<keyword evidence="1" id="KW-0472">Membrane</keyword>
<evidence type="ECO:0000313" key="3">
    <source>
        <dbReference type="Proteomes" id="UP000053958"/>
    </source>
</evidence>
<gene>
    <name evidence="2" type="ORF">T310_4363</name>
</gene>
<organism evidence="2 3">
    <name type="scientific">Rasamsonia emersonii (strain ATCC 16479 / CBS 393.64 / IMI 116815)</name>
    <dbReference type="NCBI Taxonomy" id="1408163"/>
    <lineage>
        <taxon>Eukaryota</taxon>
        <taxon>Fungi</taxon>
        <taxon>Dikarya</taxon>
        <taxon>Ascomycota</taxon>
        <taxon>Pezizomycotina</taxon>
        <taxon>Eurotiomycetes</taxon>
        <taxon>Eurotiomycetidae</taxon>
        <taxon>Eurotiales</taxon>
        <taxon>Trichocomaceae</taxon>
        <taxon>Rasamsonia</taxon>
    </lineage>
</organism>
<dbReference type="GeneID" id="25316711"/>
<reference evidence="2 3" key="1">
    <citation type="submission" date="2015-04" db="EMBL/GenBank/DDBJ databases">
        <authorList>
            <person name="Heijne W.H."/>
            <person name="Fedorova N.D."/>
            <person name="Nierman W.C."/>
            <person name="Vollebregt A.W."/>
            <person name="Zhao Z."/>
            <person name="Wu L."/>
            <person name="Kumar M."/>
            <person name="Stam H."/>
            <person name="van den Berg M.A."/>
            <person name="Pel H.J."/>
        </authorList>
    </citation>
    <scope>NUCLEOTIDE SEQUENCE [LARGE SCALE GENOMIC DNA]</scope>
    <source>
        <strain evidence="2 3">CBS 393.64</strain>
    </source>
</reference>
<evidence type="ECO:0000313" key="2">
    <source>
        <dbReference type="EMBL" id="KKA21576.1"/>
    </source>
</evidence>
<sequence>MSSPSAPQVSGRPGRKSRRCRLCCCCCCSCISICFLLTVILPAASVFLLTVRPMIRALRHEAEYFGELEEQRRRDRDWDKAATRGRMPWMLEVLEAPVPWNDPRRRRPLIHDITQLMTGEWKTQMRLNDDGTAEFPQLEYWIYVGGTSRGRSLWSLSLGDWRTYVRDIYPFPVPSPPGPSCADEPAICTSFNAAFDRLLELYHTHRVNQTGRGDLVFADCDVSPMLCDELRLSPLMLVHVQTQSPCGGEMEPEYHFVCPVKWRFVSLPLKKMPFQRTVRLSALLSSSSSLSIKPASKETSPGDSNNDHVVPVFPSAFEQLHSLVSYDGSVEALDVEENQVWEIVVDGPTPKID</sequence>
<dbReference type="OrthoDB" id="4524217at2759"/>
<dbReference type="AlphaFoldDB" id="A0A0F4YUP4"/>
<evidence type="ECO:0000256" key="1">
    <source>
        <dbReference type="SAM" id="Phobius"/>
    </source>
</evidence>